<feature type="region of interest" description="Disordered" evidence="1">
    <location>
        <begin position="163"/>
        <end position="224"/>
    </location>
</feature>
<comment type="caution">
    <text evidence="2">The sequence shown here is derived from an EMBL/GenBank/DDBJ whole genome shotgun (WGS) entry which is preliminary data.</text>
</comment>
<evidence type="ECO:0000313" key="3">
    <source>
        <dbReference type="Proteomes" id="UP001549119"/>
    </source>
</evidence>
<feature type="region of interest" description="Disordered" evidence="1">
    <location>
        <begin position="1"/>
        <end position="105"/>
    </location>
</feature>
<accession>A0ABV2NDV7</accession>
<organism evidence="2 3">
    <name type="scientific">Methylobacterium radiotolerans</name>
    <dbReference type="NCBI Taxonomy" id="31998"/>
    <lineage>
        <taxon>Bacteria</taxon>
        <taxon>Pseudomonadati</taxon>
        <taxon>Pseudomonadota</taxon>
        <taxon>Alphaproteobacteria</taxon>
        <taxon>Hyphomicrobiales</taxon>
        <taxon>Methylobacteriaceae</taxon>
        <taxon>Methylobacterium</taxon>
    </lineage>
</organism>
<keyword evidence="3" id="KW-1185">Reference proteome</keyword>
<feature type="compositionally biased region" description="Low complexity" evidence="1">
    <location>
        <begin position="1"/>
        <end position="17"/>
    </location>
</feature>
<evidence type="ECO:0000313" key="2">
    <source>
        <dbReference type="EMBL" id="MET3864670.1"/>
    </source>
</evidence>
<feature type="compositionally biased region" description="Basic and acidic residues" evidence="1">
    <location>
        <begin position="87"/>
        <end position="105"/>
    </location>
</feature>
<dbReference type="Proteomes" id="UP001549119">
    <property type="component" value="Unassembled WGS sequence"/>
</dbReference>
<gene>
    <name evidence="2" type="ORF">ABIC20_001979</name>
</gene>
<name>A0ABV2NDV7_9HYPH</name>
<feature type="compositionally biased region" description="Gly residues" evidence="1">
    <location>
        <begin position="165"/>
        <end position="175"/>
    </location>
</feature>
<evidence type="ECO:0000256" key="1">
    <source>
        <dbReference type="SAM" id="MobiDB-lite"/>
    </source>
</evidence>
<protein>
    <submittedName>
        <fullName evidence="2">Uncharacterized protein</fullName>
    </submittedName>
</protein>
<feature type="compositionally biased region" description="Basic and acidic residues" evidence="1">
    <location>
        <begin position="60"/>
        <end position="75"/>
    </location>
</feature>
<proteinExistence type="predicted"/>
<dbReference type="EMBL" id="JBEPNW010000002">
    <property type="protein sequence ID" value="MET3864670.1"/>
    <property type="molecule type" value="Genomic_DNA"/>
</dbReference>
<reference evidence="2 3" key="1">
    <citation type="submission" date="2024-06" db="EMBL/GenBank/DDBJ databases">
        <title>Genomics of switchgrass bacterial isolates.</title>
        <authorList>
            <person name="Shade A."/>
        </authorList>
    </citation>
    <scope>NUCLEOTIDE SEQUENCE [LARGE SCALE GENOMIC DNA]</scope>
    <source>
        <strain evidence="2 3">PvP084</strain>
    </source>
</reference>
<sequence length="233" mass="24064">MSRSVSSARRSASGSPSTKWTGRPVDHAVEALAAGGLGPRLHGGEVAGDDVAQAQPLAPDRGRLLHERRAKDRFQPPHQPAGPALDVGRRGGPADDRLPAELEEDRARDRPVRALQGQQRRTVRAVMPEGGVRRAEIEAAGRHRVVGPGVGRRAVGLQGRQAGVQAGGAGPGEPGRGLTARPRSGGVAGRRGAMRQSTARAFPCGKRGQRAGGTPGPAGPCYEAPCVPTSISA</sequence>